<dbReference type="Proteomes" id="UP000247980">
    <property type="component" value="Unassembled WGS sequence"/>
</dbReference>
<accession>A0A2V5IPA5</accession>
<protein>
    <submittedName>
        <fullName evidence="2">DUF2516 domain-containing protein</fullName>
    </submittedName>
</protein>
<keyword evidence="1" id="KW-0812">Transmembrane</keyword>
<dbReference type="Pfam" id="PF10724">
    <property type="entry name" value="DUF2516"/>
    <property type="match status" value="1"/>
</dbReference>
<evidence type="ECO:0000313" key="3">
    <source>
        <dbReference type="Proteomes" id="UP000247980"/>
    </source>
</evidence>
<dbReference type="AlphaFoldDB" id="A0A2V5IPA5"/>
<keyword evidence="1" id="KW-0472">Membrane</keyword>
<sequence length="106" mass="11469">MALGLVVLGIQIWAFSDCLRTAPSDFDRVYKRSKSFWLALTGGGMFFGILYVLPSLMTLSTPPLGMSLILTLGGVVAAGTYLADVRPMLLEVRGRGKGQQNRGSSW</sequence>
<keyword evidence="3" id="KW-1185">Reference proteome</keyword>
<dbReference type="EMBL" id="QJVC01000015">
    <property type="protein sequence ID" value="PYI37911.1"/>
    <property type="molecule type" value="Genomic_DNA"/>
</dbReference>
<evidence type="ECO:0000313" key="2">
    <source>
        <dbReference type="EMBL" id="PYI37911.1"/>
    </source>
</evidence>
<dbReference type="OrthoDB" id="4774469at2"/>
<name>A0A2V5IPA5_9MICC</name>
<feature type="transmembrane region" description="Helical" evidence="1">
    <location>
        <begin position="36"/>
        <end position="53"/>
    </location>
</feature>
<reference evidence="2 3" key="1">
    <citation type="submission" date="2018-05" db="EMBL/GenBank/DDBJ databases">
        <title>Genetic diversity of glacier-inhabiting Cryobacterium bacteria in China and description of Cryobacterium mengkeensis sp. nov. and Arthrobacter glacialis sp. nov.</title>
        <authorList>
            <person name="Liu Q."/>
            <person name="Xin Y.-H."/>
        </authorList>
    </citation>
    <scope>NUCLEOTIDE SEQUENCE [LARGE SCALE GENOMIC DNA]</scope>
    <source>
        <strain evidence="2 3">B7</strain>
    </source>
</reference>
<comment type="caution">
    <text evidence="2">The sequence shown here is derived from an EMBL/GenBank/DDBJ whole genome shotgun (WGS) entry which is preliminary data.</text>
</comment>
<dbReference type="InterPro" id="IPR019662">
    <property type="entry name" value="DUF2516"/>
</dbReference>
<feature type="transmembrane region" description="Helical" evidence="1">
    <location>
        <begin position="65"/>
        <end position="83"/>
    </location>
</feature>
<evidence type="ECO:0000256" key="1">
    <source>
        <dbReference type="SAM" id="Phobius"/>
    </source>
</evidence>
<gene>
    <name evidence="2" type="ORF">CVS30_13250</name>
</gene>
<proteinExistence type="predicted"/>
<organism evidence="2 3">
    <name type="scientific">Arthrobacter psychrolactophilus</name>
    <dbReference type="NCBI Taxonomy" id="92442"/>
    <lineage>
        <taxon>Bacteria</taxon>
        <taxon>Bacillati</taxon>
        <taxon>Actinomycetota</taxon>
        <taxon>Actinomycetes</taxon>
        <taxon>Micrococcales</taxon>
        <taxon>Micrococcaceae</taxon>
        <taxon>Arthrobacter</taxon>
    </lineage>
</organism>
<keyword evidence="1" id="KW-1133">Transmembrane helix</keyword>